<evidence type="ECO:0000313" key="3">
    <source>
        <dbReference type="Proteomes" id="UP000604825"/>
    </source>
</evidence>
<dbReference type="EMBL" id="CAJGYO010000002">
    <property type="protein sequence ID" value="CAD6211791.1"/>
    <property type="molecule type" value="Genomic_DNA"/>
</dbReference>
<name>A0A811MXP8_9POAL</name>
<protein>
    <submittedName>
        <fullName evidence="2">Uncharacterized protein</fullName>
    </submittedName>
</protein>
<accession>A0A811MXP8</accession>
<organism evidence="2 3">
    <name type="scientific">Miscanthus lutarioriparius</name>
    <dbReference type="NCBI Taxonomy" id="422564"/>
    <lineage>
        <taxon>Eukaryota</taxon>
        <taxon>Viridiplantae</taxon>
        <taxon>Streptophyta</taxon>
        <taxon>Embryophyta</taxon>
        <taxon>Tracheophyta</taxon>
        <taxon>Spermatophyta</taxon>
        <taxon>Magnoliopsida</taxon>
        <taxon>Liliopsida</taxon>
        <taxon>Poales</taxon>
        <taxon>Poaceae</taxon>
        <taxon>PACMAD clade</taxon>
        <taxon>Panicoideae</taxon>
        <taxon>Andropogonodae</taxon>
        <taxon>Andropogoneae</taxon>
        <taxon>Saccharinae</taxon>
        <taxon>Miscanthus</taxon>
    </lineage>
</organism>
<dbReference type="Proteomes" id="UP000604825">
    <property type="component" value="Unassembled WGS sequence"/>
</dbReference>
<feature type="compositionally biased region" description="Basic residues" evidence="1">
    <location>
        <begin position="94"/>
        <end position="115"/>
    </location>
</feature>
<evidence type="ECO:0000313" key="2">
    <source>
        <dbReference type="EMBL" id="CAD6211791.1"/>
    </source>
</evidence>
<gene>
    <name evidence="2" type="ORF">NCGR_LOCUS7701</name>
</gene>
<comment type="caution">
    <text evidence="2">The sequence shown here is derived from an EMBL/GenBank/DDBJ whole genome shotgun (WGS) entry which is preliminary data.</text>
</comment>
<dbReference type="AlphaFoldDB" id="A0A811MXP8"/>
<proteinExistence type="predicted"/>
<keyword evidence="3" id="KW-1185">Reference proteome</keyword>
<sequence length="115" mass="12961">MRATPPPLRRTTGSMSPDVFLPNLEARTLHLREHRTAADVSTVTLSSDLDVVIKHDPFELTVHRARSGDPVLSFNSHGLFDFEPMREQAASTPRARRRRRVGPACVPRRRLPTAQ</sequence>
<feature type="region of interest" description="Disordered" evidence="1">
    <location>
        <begin position="86"/>
        <end position="115"/>
    </location>
</feature>
<evidence type="ECO:0000256" key="1">
    <source>
        <dbReference type="SAM" id="MobiDB-lite"/>
    </source>
</evidence>
<reference evidence="2" key="1">
    <citation type="submission" date="2020-10" db="EMBL/GenBank/DDBJ databases">
        <authorList>
            <person name="Han B."/>
            <person name="Lu T."/>
            <person name="Zhao Q."/>
            <person name="Huang X."/>
            <person name="Zhao Y."/>
        </authorList>
    </citation>
    <scope>NUCLEOTIDE SEQUENCE</scope>
</reference>